<keyword evidence="2" id="KW-0328">Glycosyltransferase</keyword>
<evidence type="ECO:0000313" key="9">
    <source>
        <dbReference type="EMBL" id="RWX50548.1"/>
    </source>
</evidence>
<evidence type="ECO:0000256" key="3">
    <source>
        <dbReference type="ARBA" id="ARBA00022679"/>
    </source>
</evidence>
<comment type="similarity">
    <text evidence="1">Belongs to the glycosyltransferase group 1 family. Glycosyltransferase 4 subfamily.</text>
</comment>
<gene>
    <name evidence="9" type="ORF">VU01_13011</name>
</gene>
<dbReference type="EC" id="2.4.1.110" evidence="4"/>
<dbReference type="Gene3D" id="3.40.50.2000">
    <property type="entry name" value="Glycogen Phosphorylase B"/>
    <property type="match status" value="1"/>
</dbReference>
<comment type="catalytic activity">
    <reaction evidence="6">
        <text>queuosine(34) in tRNA(Asp) + GDP-alpha-D-mannose = O-4''-alpha-D-mannosylqueuosine(34) in tRNA(Asp) + GDP + H(+)</text>
        <dbReference type="Rhea" id="RHEA:12885"/>
        <dbReference type="Rhea" id="RHEA-COMP:18572"/>
        <dbReference type="Rhea" id="RHEA-COMP:18581"/>
        <dbReference type="ChEBI" id="CHEBI:15378"/>
        <dbReference type="ChEBI" id="CHEBI:57527"/>
        <dbReference type="ChEBI" id="CHEBI:58189"/>
        <dbReference type="ChEBI" id="CHEBI:194431"/>
        <dbReference type="ChEBI" id="CHEBI:194442"/>
        <dbReference type="EC" id="2.4.1.110"/>
    </reaction>
    <physiologicalReaction direction="left-to-right" evidence="6">
        <dbReference type="Rhea" id="RHEA:12886"/>
    </physiologicalReaction>
</comment>
<evidence type="ECO:0000259" key="7">
    <source>
        <dbReference type="Pfam" id="PF00534"/>
    </source>
</evidence>
<dbReference type="InterPro" id="IPR001296">
    <property type="entry name" value="Glyco_trans_1"/>
</dbReference>
<organism evidence="9 10">
    <name type="scientific">Candidatus Electrothrix marina</name>
    <dbReference type="NCBI Taxonomy" id="1859130"/>
    <lineage>
        <taxon>Bacteria</taxon>
        <taxon>Pseudomonadati</taxon>
        <taxon>Thermodesulfobacteriota</taxon>
        <taxon>Desulfobulbia</taxon>
        <taxon>Desulfobulbales</taxon>
        <taxon>Desulfobulbaceae</taxon>
        <taxon>Candidatus Electrothrix</taxon>
    </lineage>
</organism>
<evidence type="ECO:0000313" key="10">
    <source>
        <dbReference type="Proteomes" id="UP000288892"/>
    </source>
</evidence>
<feature type="domain" description="tRNA-queuosine alpha-mannosyltransferase N-terminal" evidence="8">
    <location>
        <begin position="7"/>
        <end position="186"/>
    </location>
</feature>
<dbReference type="Proteomes" id="UP000288892">
    <property type="component" value="Unassembled WGS sequence"/>
</dbReference>
<comment type="caution">
    <text evidence="9">The sequence shown here is derived from an EMBL/GenBank/DDBJ whole genome shotgun (WGS) entry which is preliminary data.</text>
</comment>
<dbReference type="InterPro" id="IPR022701">
    <property type="entry name" value="QTMAN_N"/>
</dbReference>
<dbReference type="GO" id="GO:0016438">
    <property type="term" value="F:tRNA-queuosine(34) beta-mannosyltransferase activity"/>
    <property type="evidence" value="ECO:0007669"/>
    <property type="project" value="UniProtKB-EC"/>
</dbReference>
<dbReference type="Pfam" id="PF00534">
    <property type="entry name" value="Glycos_transf_1"/>
    <property type="match status" value="1"/>
</dbReference>
<dbReference type="Pfam" id="PF12038">
    <property type="entry name" value="QTMAN_N"/>
    <property type="match status" value="1"/>
</dbReference>
<dbReference type="PANTHER" id="PTHR13615">
    <property type="entry name" value="GLYCOSYLTRANSFERASE-LIKE 1"/>
    <property type="match status" value="1"/>
</dbReference>
<name>A0A444JBT6_9BACT</name>
<evidence type="ECO:0000259" key="8">
    <source>
        <dbReference type="Pfam" id="PF12038"/>
    </source>
</evidence>
<reference evidence="9 10" key="1">
    <citation type="submission" date="2017-01" db="EMBL/GenBank/DDBJ databases">
        <title>The cable genome- insights into the physiology and evolution of filamentous bacteria capable of sulfide oxidation via long distance electron transfer.</title>
        <authorList>
            <person name="Schreiber L."/>
            <person name="Bjerg J.T."/>
            <person name="Boggild A."/>
            <person name="Van De Vossenberg J."/>
            <person name="Meysman F."/>
            <person name="Nielsen L.P."/>
            <person name="Schramm A."/>
            <person name="Kjeldsen K.U."/>
        </authorList>
    </citation>
    <scope>NUCLEOTIDE SEQUENCE [LARGE SCALE GENOMIC DNA]</scope>
    <source>
        <strain evidence="9">A5</strain>
    </source>
</reference>
<evidence type="ECO:0000256" key="2">
    <source>
        <dbReference type="ARBA" id="ARBA00022676"/>
    </source>
</evidence>
<keyword evidence="10" id="KW-1185">Reference proteome</keyword>
<dbReference type="SUPFAM" id="SSF53756">
    <property type="entry name" value="UDP-Glycosyltransferase/glycogen phosphorylase"/>
    <property type="match status" value="1"/>
</dbReference>
<dbReference type="EMBL" id="MTKS01000301">
    <property type="protein sequence ID" value="RWX50548.1"/>
    <property type="molecule type" value="Genomic_DNA"/>
</dbReference>
<feature type="domain" description="Glycosyl transferase family 1" evidence="7">
    <location>
        <begin position="207"/>
        <end position="330"/>
    </location>
</feature>
<dbReference type="InterPro" id="IPR051862">
    <property type="entry name" value="GT-like_domain_containing_1"/>
</dbReference>
<proteinExistence type="inferred from homology"/>
<accession>A0A444JBT6</accession>
<dbReference type="PANTHER" id="PTHR13615:SF3">
    <property type="entry name" value="GLYCOSYLTRANSFERASE-LIKE DOMAIN-CONTAINING PROTEIN 1"/>
    <property type="match status" value="1"/>
</dbReference>
<evidence type="ECO:0000256" key="5">
    <source>
        <dbReference type="ARBA" id="ARBA00044539"/>
    </source>
</evidence>
<evidence type="ECO:0000256" key="6">
    <source>
        <dbReference type="ARBA" id="ARBA00048439"/>
    </source>
</evidence>
<protein>
    <recommendedName>
        <fullName evidence="5">tRNA-queuosine alpha-mannosyltransferase</fullName>
        <ecNumber evidence="4">2.4.1.110</ecNumber>
    </recommendedName>
</protein>
<dbReference type="AlphaFoldDB" id="A0A444JBT6"/>
<keyword evidence="3 9" id="KW-0808">Transferase</keyword>
<sequence>MRNDSQHILLLEPYYGGSHKAFLLGLQQQLDCRFTLVALPARKWKMRMQLAAPWFAQRIVEMIARRNAQDNAPSNCFDGILTSTFLDAAVLRSLLSAQGIHLPLAMYFHENQFSYPGRVYDPGMLQFASINFTSALCADRLAFNSRYNLKTFLDGIRFYLKKSADMELRHLEKQIQAKSVILYPGINFQEIDVLAEGASAGERSGQENKNKVPVIVWNHRWEHDKDPETFFHTLFELAEGAEEFPFQVIVLGQHFRRQPEIFAQAKTVLSDRLIHFGYVKSREEYARLLTRGDYIVSTARHEFFGISVLEGVRAGCRPVVPDRLSYRELFPKEYRYSEGKLGEHLRKLFFASRPVTSGEVKMLTEPYSWSMLGEKYREWLRFRKMTDF</sequence>
<evidence type="ECO:0000256" key="4">
    <source>
        <dbReference type="ARBA" id="ARBA00044517"/>
    </source>
</evidence>
<evidence type="ECO:0000256" key="1">
    <source>
        <dbReference type="ARBA" id="ARBA00009481"/>
    </source>
</evidence>